<protein>
    <submittedName>
        <fullName evidence="9">Protein kinase</fullName>
    </submittedName>
</protein>
<dbReference type="InterPro" id="IPR011009">
    <property type="entry name" value="Kinase-like_dom_sf"/>
</dbReference>
<dbReference type="PROSITE" id="PS00108">
    <property type="entry name" value="PROTEIN_KINASE_ST"/>
    <property type="match status" value="1"/>
</dbReference>
<evidence type="ECO:0000256" key="1">
    <source>
        <dbReference type="ARBA" id="ARBA00022679"/>
    </source>
</evidence>
<dbReference type="Gene3D" id="1.10.510.10">
    <property type="entry name" value="Transferase(Phosphotransferase) domain 1"/>
    <property type="match status" value="1"/>
</dbReference>
<dbReference type="SMART" id="SM00220">
    <property type="entry name" value="S_TKc"/>
    <property type="match status" value="1"/>
</dbReference>
<dbReference type="SUPFAM" id="SSF158472">
    <property type="entry name" value="HAMP domain-like"/>
    <property type="match status" value="1"/>
</dbReference>
<dbReference type="PROSITE" id="PS00107">
    <property type="entry name" value="PROTEIN_KINASE_ATP"/>
    <property type="match status" value="1"/>
</dbReference>
<dbReference type="PROSITE" id="PS50011">
    <property type="entry name" value="PROTEIN_KINASE_DOM"/>
    <property type="match status" value="1"/>
</dbReference>
<keyword evidence="10" id="KW-1185">Reference proteome</keyword>
<dbReference type="PANTHER" id="PTHR43289">
    <property type="entry name" value="MITOGEN-ACTIVATED PROTEIN KINASE KINASE KINASE 20-RELATED"/>
    <property type="match status" value="1"/>
</dbReference>
<keyword evidence="6" id="KW-1133">Transmembrane helix</keyword>
<feature type="binding site" evidence="5">
    <location>
        <position position="45"/>
    </location>
    <ligand>
        <name>ATP</name>
        <dbReference type="ChEBI" id="CHEBI:30616"/>
    </ligand>
</feature>
<keyword evidence="6" id="KW-0812">Transmembrane</keyword>
<evidence type="ECO:0000313" key="9">
    <source>
        <dbReference type="EMBL" id="MFC4594485.1"/>
    </source>
</evidence>
<dbReference type="Proteomes" id="UP001595957">
    <property type="component" value="Unassembled WGS sequence"/>
</dbReference>
<dbReference type="CDD" id="cd06225">
    <property type="entry name" value="HAMP"/>
    <property type="match status" value="1"/>
</dbReference>
<accession>A0ABV9F186</accession>
<keyword evidence="2 5" id="KW-0547">Nucleotide-binding</keyword>
<evidence type="ECO:0000259" key="8">
    <source>
        <dbReference type="PROSITE" id="PS50885"/>
    </source>
</evidence>
<dbReference type="PANTHER" id="PTHR43289:SF6">
    <property type="entry name" value="SERINE_THREONINE-PROTEIN KINASE NEKL-3"/>
    <property type="match status" value="1"/>
</dbReference>
<sequence>MISQNGPEEMSWIGRYRIDEPIGEGAMAHVHRAHDPSIDRPIAIKLLKPEFRSDSEVSRRFLSESRAAGMLSHANIVTIYDVGEADGTPYIAMEYVDGVPLDDLLAAQGRLTADKVAVLGAQIASALAYAHEQGVVHRDIKPSNILICDNGKTAKLLDFGIARIDGRDVAASERHAARTQAGAVLGTPRYMSPEQALGLAVDARSDLFSLGVVLYEMVTGKIAFTGTGLATLAIQIAQEQPLEIARHVPDCPKGLRFLIGKLLAKKPDQRFADAAQVAQALRREFDAATGDLDQRQEGRMQRYRMPFLLGLSTLLALGTGVDFVVQREKAVMQEMALTSGSSIASFVARNAALHVAENAGRPAAEQDWAPLQAFAVAAASDPSLRHLVIADERNIIRAASNPRLLGTRYQAATAEAPLSSAAGSAVTQTRGGFRFVQPVRYAGVPFGKVDVVIERGSLDMAQRTATLLLAGFAVFVTLVLAICSAASVRIWSRPLRRLRRALDDVTAGNLSFRISHRRKDEIGGLFDSLNRMVASLADRHDNVATALADAERAMLMTRIDPMTAADAAGQKKKKVA</sequence>
<dbReference type="GO" id="GO:0016301">
    <property type="term" value="F:kinase activity"/>
    <property type="evidence" value="ECO:0007669"/>
    <property type="project" value="UniProtKB-KW"/>
</dbReference>
<name>A0ABV9F186_9SPHN</name>
<keyword evidence="1" id="KW-0808">Transferase</keyword>
<evidence type="ECO:0000313" key="10">
    <source>
        <dbReference type="Proteomes" id="UP001595957"/>
    </source>
</evidence>
<dbReference type="InterPro" id="IPR008271">
    <property type="entry name" value="Ser/Thr_kinase_AS"/>
</dbReference>
<dbReference type="SUPFAM" id="SSF56112">
    <property type="entry name" value="Protein kinase-like (PK-like)"/>
    <property type="match status" value="1"/>
</dbReference>
<evidence type="ECO:0000256" key="4">
    <source>
        <dbReference type="ARBA" id="ARBA00022840"/>
    </source>
</evidence>
<dbReference type="Pfam" id="PF00672">
    <property type="entry name" value="HAMP"/>
    <property type="match status" value="1"/>
</dbReference>
<dbReference type="Pfam" id="PF00069">
    <property type="entry name" value="Pkinase"/>
    <property type="match status" value="1"/>
</dbReference>
<dbReference type="CDD" id="cd14014">
    <property type="entry name" value="STKc_PknB_like"/>
    <property type="match status" value="1"/>
</dbReference>
<gene>
    <name evidence="9" type="ORF">ACFO3E_09825</name>
</gene>
<dbReference type="SMART" id="SM00304">
    <property type="entry name" value="HAMP"/>
    <property type="match status" value="1"/>
</dbReference>
<proteinExistence type="predicted"/>
<organism evidence="9 10">
    <name type="scientific">Sphingobium tyrosinilyticum</name>
    <dbReference type="NCBI Taxonomy" id="2715436"/>
    <lineage>
        <taxon>Bacteria</taxon>
        <taxon>Pseudomonadati</taxon>
        <taxon>Pseudomonadota</taxon>
        <taxon>Alphaproteobacteria</taxon>
        <taxon>Sphingomonadales</taxon>
        <taxon>Sphingomonadaceae</taxon>
        <taxon>Sphingobium</taxon>
    </lineage>
</organism>
<evidence type="ECO:0000256" key="2">
    <source>
        <dbReference type="ARBA" id="ARBA00022741"/>
    </source>
</evidence>
<evidence type="ECO:0000256" key="5">
    <source>
        <dbReference type="PROSITE-ProRule" id="PRU10141"/>
    </source>
</evidence>
<feature type="domain" description="HAMP" evidence="8">
    <location>
        <begin position="489"/>
        <end position="541"/>
    </location>
</feature>
<dbReference type="InterPro" id="IPR017441">
    <property type="entry name" value="Protein_kinase_ATP_BS"/>
</dbReference>
<dbReference type="InterPro" id="IPR003660">
    <property type="entry name" value="HAMP_dom"/>
</dbReference>
<keyword evidence="3 9" id="KW-0418">Kinase</keyword>
<dbReference type="PROSITE" id="PS50885">
    <property type="entry name" value="HAMP"/>
    <property type="match status" value="1"/>
</dbReference>
<keyword evidence="4 5" id="KW-0067">ATP-binding</keyword>
<keyword evidence="6" id="KW-0472">Membrane</keyword>
<feature type="domain" description="Protein kinase" evidence="7">
    <location>
        <begin position="16"/>
        <end position="282"/>
    </location>
</feature>
<dbReference type="InterPro" id="IPR000719">
    <property type="entry name" value="Prot_kinase_dom"/>
</dbReference>
<reference evidence="10" key="1">
    <citation type="journal article" date="2019" name="Int. J. Syst. Evol. Microbiol.">
        <title>The Global Catalogue of Microorganisms (GCM) 10K type strain sequencing project: providing services to taxonomists for standard genome sequencing and annotation.</title>
        <authorList>
            <consortium name="The Broad Institute Genomics Platform"/>
            <consortium name="The Broad Institute Genome Sequencing Center for Infectious Disease"/>
            <person name="Wu L."/>
            <person name="Ma J."/>
        </authorList>
    </citation>
    <scope>NUCLEOTIDE SEQUENCE [LARGE SCALE GENOMIC DNA]</scope>
    <source>
        <strain evidence="10">NBRC 103632</strain>
    </source>
</reference>
<dbReference type="Gene3D" id="6.10.340.10">
    <property type="match status" value="1"/>
</dbReference>
<comment type="caution">
    <text evidence="9">The sequence shown here is derived from an EMBL/GenBank/DDBJ whole genome shotgun (WGS) entry which is preliminary data.</text>
</comment>
<dbReference type="Gene3D" id="3.30.200.20">
    <property type="entry name" value="Phosphorylase Kinase, domain 1"/>
    <property type="match status" value="1"/>
</dbReference>
<evidence type="ECO:0000259" key="7">
    <source>
        <dbReference type="PROSITE" id="PS50011"/>
    </source>
</evidence>
<feature type="transmembrane region" description="Helical" evidence="6">
    <location>
        <begin position="467"/>
        <end position="491"/>
    </location>
</feature>
<evidence type="ECO:0000256" key="3">
    <source>
        <dbReference type="ARBA" id="ARBA00022777"/>
    </source>
</evidence>
<evidence type="ECO:0000256" key="6">
    <source>
        <dbReference type="SAM" id="Phobius"/>
    </source>
</evidence>
<dbReference type="EMBL" id="JBHSFZ010000017">
    <property type="protein sequence ID" value="MFC4594485.1"/>
    <property type="molecule type" value="Genomic_DNA"/>
</dbReference>